<dbReference type="SUPFAM" id="SSF56112">
    <property type="entry name" value="Protein kinase-like (PK-like)"/>
    <property type="match status" value="1"/>
</dbReference>
<dbReference type="Gene3D" id="1.10.510.10">
    <property type="entry name" value="Transferase(Phosphotransferase) domain 1"/>
    <property type="match status" value="1"/>
</dbReference>
<reference evidence="3" key="2">
    <citation type="submission" date="2012-05" db="EMBL/GenBank/DDBJ databases">
        <title>The Genome Annotation of Fusarium oxysporum II5.</title>
        <authorList>
            <consortium name="The Broad Institute Genomics Platform"/>
            <person name="Ma L.-J."/>
            <person name="Corby-Kistler H."/>
            <person name="Broz K."/>
            <person name="Gale L.R."/>
            <person name="Jonkers W."/>
            <person name="O'Donnell K."/>
            <person name="Ploetz R."/>
            <person name="Steinberg C."/>
            <person name="Schwartz D.C."/>
            <person name="VanEtten H."/>
            <person name="Zhou S."/>
            <person name="Young S.K."/>
            <person name="Zeng Q."/>
            <person name="Gargeya S."/>
            <person name="Fitzgerald M."/>
            <person name="Abouelleil A."/>
            <person name="Alvarado L."/>
            <person name="Chapman S.B."/>
            <person name="Gainer-Dewar J."/>
            <person name="Goldberg J."/>
            <person name="Griggs A."/>
            <person name="Gujja S."/>
            <person name="Hansen M."/>
            <person name="Howarth C."/>
            <person name="Imamovic A."/>
            <person name="Ireland A."/>
            <person name="Larimer J."/>
            <person name="McCowan C."/>
            <person name="Murphy C."/>
            <person name="Pearson M."/>
            <person name="Poon T.W."/>
            <person name="Priest M."/>
            <person name="Roberts A."/>
            <person name="Saif S."/>
            <person name="Shea T."/>
            <person name="Sykes S."/>
            <person name="Wortman J."/>
            <person name="Nusbaum C."/>
            <person name="Birren B."/>
        </authorList>
    </citation>
    <scope>NUCLEOTIDE SEQUENCE</scope>
    <source>
        <strain evidence="3">54006</strain>
    </source>
</reference>
<dbReference type="InterPro" id="IPR000719">
    <property type="entry name" value="Prot_kinase_dom"/>
</dbReference>
<dbReference type="Proteomes" id="UP000030685">
    <property type="component" value="Unassembled WGS sequence"/>
</dbReference>
<evidence type="ECO:0000259" key="2">
    <source>
        <dbReference type="PROSITE" id="PS50011"/>
    </source>
</evidence>
<dbReference type="GO" id="GO:0005524">
    <property type="term" value="F:ATP binding"/>
    <property type="evidence" value="ECO:0007669"/>
    <property type="project" value="InterPro"/>
</dbReference>
<dbReference type="PANTHER" id="PTHR23257">
    <property type="entry name" value="SERINE-THREONINE PROTEIN KINASE"/>
    <property type="match status" value="1"/>
</dbReference>
<dbReference type="RefSeq" id="XP_031058307.1">
    <property type="nucleotide sequence ID" value="XM_031211733.1"/>
</dbReference>
<keyword evidence="3" id="KW-0418">Kinase</keyword>
<feature type="repeat" description="ANK" evidence="1">
    <location>
        <begin position="655"/>
        <end position="687"/>
    </location>
</feature>
<dbReference type="Pfam" id="PF00069">
    <property type="entry name" value="Pkinase"/>
    <property type="match status" value="1"/>
</dbReference>
<proteinExistence type="predicted"/>
<feature type="domain" description="Protein kinase" evidence="2">
    <location>
        <begin position="75"/>
        <end position="395"/>
    </location>
</feature>
<dbReference type="GO" id="GO:0005737">
    <property type="term" value="C:cytoplasm"/>
    <property type="evidence" value="ECO:0007669"/>
    <property type="project" value="TreeGrafter"/>
</dbReference>
<keyword evidence="3" id="KW-0723">Serine/threonine-protein kinase</keyword>
<dbReference type="EMBL" id="JH658291">
    <property type="protein sequence ID" value="EXL96217.1"/>
    <property type="molecule type" value="Genomic_DNA"/>
</dbReference>
<reference evidence="3" key="1">
    <citation type="submission" date="2011-11" db="EMBL/GenBank/DDBJ databases">
        <title>The Genome Sequence of Fusarium oxysporum II5.</title>
        <authorList>
            <consortium name="The Broad Institute Genome Sequencing Platform"/>
            <person name="Ma L.-J."/>
            <person name="Gale L.R."/>
            <person name="Schwartz D.C."/>
            <person name="Zhou S."/>
            <person name="Corby-Kistler H."/>
            <person name="Young S.K."/>
            <person name="Zeng Q."/>
            <person name="Gargeya S."/>
            <person name="Fitzgerald M."/>
            <person name="Haas B."/>
            <person name="Abouelleil A."/>
            <person name="Alvarado L."/>
            <person name="Arachchi H.M."/>
            <person name="Berlin A."/>
            <person name="Brown A."/>
            <person name="Chapman S.B."/>
            <person name="Chen Z."/>
            <person name="Dunbar C."/>
            <person name="Freedman E."/>
            <person name="Gearin G."/>
            <person name="Goldberg J."/>
            <person name="Griggs A."/>
            <person name="Gujja S."/>
            <person name="Heiman D."/>
            <person name="Howarth C."/>
            <person name="Larson L."/>
            <person name="Lui A."/>
            <person name="MacDonald P.J.P."/>
            <person name="Montmayeur A."/>
            <person name="Murphy C."/>
            <person name="Neiman D."/>
            <person name="Pearson M."/>
            <person name="Priest M."/>
            <person name="Roberts A."/>
            <person name="Saif S."/>
            <person name="Shea T."/>
            <person name="Shenoy N."/>
            <person name="Sisk P."/>
            <person name="Stolte C."/>
            <person name="Sykes S."/>
            <person name="Wortman J."/>
            <person name="Nusbaum C."/>
            <person name="Birren B."/>
        </authorList>
    </citation>
    <scope>NUCLEOTIDE SEQUENCE [LARGE SCALE GENOMIC DNA]</scope>
    <source>
        <strain evidence="3">54006</strain>
    </source>
</reference>
<dbReference type="InterPro" id="IPR002110">
    <property type="entry name" value="Ankyrin_rpt"/>
</dbReference>
<name>X0J4Y2_FUSO5</name>
<sequence length="839" mass="95508">MACILDEGDYEFQYDEEPIPPVSERQRIEERECSHLLTFCADVDDPALDLEQLFPEANDGDMSLSTASFINKYDFVWISPIGAGAYSTVFKVPLKADFETGDGYEGSLPRYIVCRRRQFIESDSKELDAERARVWRELSIETMILMNEVLRTHENIVKLLSLYTPYGSWVTTEPPVLIYEYAELGCLSDFLSRARLARRMPVTQALFKLCTNVGSGLEALHSQKFAHLDLKPEYILITRAGDRNDIVAKIADFGCAISSSVAYYAGGTPTWMAPEQLLLSPGIVNTVRFRDVARWDVYSFGMIVWYIFAAGKTNMAPRDLEFVTEARLKHDPMDLALERLQDSLENISWNEERAADASQLARNCVGHLVRHDPLRRDLGRALDFLDRYKSRKKFLCITDQEIVSATDTSNTCHRGDLLSAFQEGYFEIYRPDSRIAMDRLLGEDFTLFLERLSRRIKVLKALRVYSKLYRHPRRWAQALERARPLLQKWRQEVANAPLFLSQNIYWPEVLLGHVACVELALEASRQRGDTSVWIGKALEIEQRYRFPPHLKFPARFLPKPAFPESDNTCLPVFIAETCTLTQDLELRFDREWCGGFFIAKKPPSFEKLTAFYEHDVVTVLGDTLAHYFAGSPSLLQLLRLAVEQAGCLPTQLNKLGISPLYTAFSRGNSPAAYYLLDMVAELNLSSELSDSPFLSHLLRLPAKYQLPLLTKVVNLCGLALKQIVGMTDSITAVNVLQQSILLNKSWLPELILDLSTSKTLSKMGLKDILQQAMESCATIHSVDYLVRFVKRWELVVDEPADYKALIESALLGCPLLWSSINGHEYVREMKSTLAFLRKD</sequence>
<dbReference type="PROSITE" id="PS50088">
    <property type="entry name" value="ANK_REPEAT"/>
    <property type="match status" value="1"/>
</dbReference>
<protein>
    <submittedName>
        <fullName evidence="3">Serine/threonine protein kinase</fullName>
    </submittedName>
</protein>
<dbReference type="GO" id="GO:0007165">
    <property type="term" value="P:signal transduction"/>
    <property type="evidence" value="ECO:0007669"/>
    <property type="project" value="TreeGrafter"/>
</dbReference>
<accession>X0J4Y2</accession>
<dbReference type="AlphaFoldDB" id="X0J4Y2"/>
<evidence type="ECO:0000313" key="3">
    <source>
        <dbReference type="EMBL" id="EXL96217.1"/>
    </source>
</evidence>
<dbReference type="HOGENOM" id="CLU_338897_0_0_1"/>
<dbReference type="GeneID" id="42036361"/>
<keyword evidence="3" id="KW-0808">Transferase</keyword>
<dbReference type="InterPro" id="IPR011009">
    <property type="entry name" value="Kinase-like_dom_sf"/>
</dbReference>
<dbReference type="GO" id="GO:0004674">
    <property type="term" value="F:protein serine/threonine kinase activity"/>
    <property type="evidence" value="ECO:0007669"/>
    <property type="project" value="UniProtKB-KW"/>
</dbReference>
<organism evidence="3">
    <name type="scientific">Fusarium odoratissimum (strain NRRL 54006)</name>
    <dbReference type="NCBI Taxonomy" id="1089451"/>
    <lineage>
        <taxon>Eukaryota</taxon>
        <taxon>Fungi</taxon>
        <taxon>Dikarya</taxon>
        <taxon>Ascomycota</taxon>
        <taxon>Pezizomycotina</taxon>
        <taxon>Sordariomycetes</taxon>
        <taxon>Hypocreomycetidae</taxon>
        <taxon>Hypocreales</taxon>
        <taxon>Nectriaceae</taxon>
        <taxon>Fusarium</taxon>
        <taxon>Fusarium oxysporum species complex</taxon>
        <taxon>Fusarium oxysporum f. sp. cubense (strain race 4)</taxon>
    </lineage>
</organism>
<gene>
    <name evidence="3" type="ORF">FOIG_11186</name>
</gene>
<keyword evidence="1" id="KW-0040">ANK repeat</keyword>
<dbReference type="VEuPathDB" id="FungiDB:FOIG_11186"/>
<dbReference type="InterPro" id="IPR050167">
    <property type="entry name" value="Ser_Thr_protein_kinase"/>
</dbReference>
<evidence type="ECO:0000256" key="1">
    <source>
        <dbReference type="PROSITE-ProRule" id="PRU00023"/>
    </source>
</evidence>
<dbReference type="PROSITE" id="PS50011">
    <property type="entry name" value="PROTEIN_KINASE_DOM"/>
    <property type="match status" value="1"/>
</dbReference>